<dbReference type="SMART" id="SM00671">
    <property type="entry name" value="SEL1"/>
    <property type="match status" value="3"/>
</dbReference>
<organism evidence="1">
    <name type="scientific">marine metagenome</name>
    <dbReference type="NCBI Taxonomy" id="408172"/>
    <lineage>
        <taxon>unclassified sequences</taxon>
        <taxon>metagenomes</taxon>
        <taxon>ecological metagenomes</taxon>
    </lineage>
</organism>
<dbReference type="SUPFAM" id="SSF81901">
    <property type="entry name" value="HCP-like"/>
    <property type="match status" value="1"/>
</dbReference>
<dbReference type="InterPro" id="IPR011990">
    <property type="entry name" value="TPR-like_helical_dom_sf"/>
</dbReference>
<evidence type="ECO:0000313" key="1">
    <source>
        <dbReference type="EMBL" id="SVB03627.1"/>
    </source>
</evidence>
<gene>
    <name evidence="1" type="ORF">METZ01_LOCUS156481</name>
</gene>
<proteinExistence type="predicted"/>
<dbReference type="InterPro" id="IPR006597">
    <property type="entry name" value="Sel1-like"/>
</dbReference>
<protein>
    <recommendedName>
        <fullName evidence="2">Sel1 repeat family protein</fullName>
    </recommendedName>
</protein>
<accession>A0A382ARL8</accession>
<dbReference type="InterPro" id="IPR050767">
    <property type="entry name" value="Sel1_AlgK"/>
</dbReference>
<dbReference type="PANTHER" id="PTHR11102">
    <property type="entry name" value="SEL-1-LIKE PROTEIN"/>
    <property type="match status" value="1"/>
</dbReference>
<dbReference type="Gene3D" id="1.25.40.10">
    <property type="entry name" value="Tetratricopeptide repeat domain"/>
    <property type="match status" value="1"/>
</dbReference>
<evidence type="ECO:0008006" key="2">
    <source>
        <dbReference type="Google" id="ProtNLM"/>
    </source>
</evidence>
<feature type="non-terminal residue" evidence="1">
    <location>
        <position position="443"/>
    </location>
</feature>
<sequence length="443" mass="48488">MKAERCYLNIQMTCPKTLGVRQLSSIGEVFPKAFKSFGKFVALLFSILVFQNGGFYSLANEIESLESREQNVCEDCDSVNLEIVVDAKNDADQSDSKNENIGSDVSNTDLDELGIIDDQAPEATERLTTEELYQKGQAHEAGDGAIKNASLAWSYYHQAGERDHVLSHYRLAEMSFHGIGVPVNYARAAEWYERAAVAGNAQAQRMLGKMYIRGTGVARDSYKGQYWLEKAKENGVGAFSREEEAILVPVSMSDGDAPVEVLLGESRLDVKIEGSLSVFGNEVGSTLNELLANLYSVLSEDKGLELTFLTDGKVRVWEQDGEVVISWPSLTYVVRKTATTNAISTLYVETPAMDYSVHKAYSPLSRQDDDQTLLNINLPTGNLLSIRDGNGVVLLEVSASGGVIVVGWSKSLKIVTRAEINWRDAKVHVPVVGLHLGAGTVMS</sequence>
<reference evidence="1" key="1">
    <citation type="submission" date="2018-05" db="EMBL/GenBank/DDBJ databases">
        <authorList>
            <person name="Lanie J.A."/>
            <person name="Ng W.-L."/>
            <person name="Kazmierczak K.M."/>
            <person name="Andrzejewski T.M."/>
            <person name="Davidsen T.M."/>
            <person name="Wayne K.J."/>
            <person name="Tettelin H."/>
            <person name="Glass J.I."/>
            <person name="Rusch D."/>
            <person name="Podicherti R."/>
            <person name="Tsui H.-C.T."/>
            <person name="Winkler M.E."/>
        </authorList>
    </citation>
    <scope>NUCLEOTIDE SEQUENCE</scope>
</reference>
<dbReference type="PANTHER" id="PTHR11102:SF160">
    <property type="entry name" value="ERAD-ASSOCIATED E3 UBIQUITIN-PROTEIN LIGASE COMPONENT HRD3"/>
    <property type="match status" value="1"/>
</dbReference>
<dbReference type="Pfam" id="PF08238">
    <property type="entry name" value="Sel1"/>
    <property type="match status" value="3"/>
</dbReference>
<dbReference type="AlphaFoldDB" id="A0A382ARL8"/>
<name>A0A382ARL8_9ZZZZ</name>
<dbReference type="EMBL" id="UINC01026346">
    <property type="protein sequence ID" value="SVB03627.1"/>
    <property type="molecule type" value="Genomic_DNA"/>
</dbReference>